<dbReference type="OrthoDB" id="5417790at2"/>
<evidence type="ECO:0000313" key="1">
    <source>
        <dbReference type="EMBL" id="SNR88631.1"/>
    </source>
</evidence>
<evidence type="ECO:0008006" key="3">
    <source>
        <dbReference type="Google" id="ProtNLM"/>
    </source>
</evidence>
<organism evidence="1 2">
    <name type="scientific">Humidesulfovibrio mexicanus</name>
    <dbReference type="NCBI Taxonomy" id="147047"/>
    <lineage>
        <taxon>Bacteria</taxon>
        <taxon>Pseudomonadati</taxon>
        <taxon>Thermodesulfobacteriota</taxon>
        <taxon>Desulfovibrionia</taxon>
        <taxon>Desulfovibrionales</taxon>
        <taxon>Desulfovibrionaceae</taxon>
        <taxon>Humidesulfovibrio</taxon>
    </lineage>
</organism>
<sequence>MCDAIFMGRLTAGATHEMQNILATIRESAGLMEDLLALGGEGFAHAERFKKGLGVLSEQVERGMALSEQLNYCAHAPEPSPTGAEVNEAMRSLVGLYRREAARQRVALVLAPGRSGLRTELRALETMALVGQALDLALPLLPRNGQLMLSVEEHGGLAVVRLDGPSYEALRSLPGHAGLERAAKACHAGLCAGPGGQGVALSLPKPVA</sequence>
<dbReference type="Proteomes" id="UP000198324">
    <property type="component" value="Unassembled WGS sequence"/>
</dbReference>
<reference evidence="1 2" key="1">
    <citation type="submission" date="2017-06" db="EMBL/GenBank/DDBJ databases">
        <authorList>
            <person name="Kim H.J."/>
            <person name="Triplett B.A."/>
        </authorList>
    </citation>
    <scope>NUCLEOTIDE SEQUENCE [LARGE SCALE GENOMIC DNA]</scope>
    <source>
        <strain evidence="1 2">DSM 13116</strain>
    </source>
</reference>
<dbReference type="AlphaFoldDB" id="A0A239A014"/>
<accession>A0A239A014</accession>
<gene>
    <name evidence="1" type="ORF">SAMN04488503_1719</name>
</gene>
<protein>
    <recommendedName>
        <fullName evidence="3">His Kinase A (Phospho-acceptor) domain-containing protein</fullName>
    </recommendedName>
</protein>
<keyword evidence="2" id="KW-1185">Reference proteome</keyword>
<proteinExistence type="predicted"/>
<name>A0A239A014_9BACT</name>
<dbReference type="EMBL" id="FZOC01000003">
    <property type="protein sequence ID" value="SNR88631.1"/>
    <property type="molecule type" value="Genomic_DNA"/>
</dbReference>
<evidence type="ECO:0000313" key="2">
    <source>
        <dbReference type="Proteomes" id="UP000198324"/>
    </source>
</evidence>
<dbReference type="RefSeq" id="WP_089273736.1">
    <property type="nucleotide sequence ID" value="NZ_FZOC01000003.1"/>
</dbReference>
<dbReference type="Gene3D" id="1.10.287.130">
    <property type="match status" value="1"/>
</dbReference>